<dbReference type="Proteomes" id="UP000541185">
    <property type="component" value="Unassembled WGS sequence"/>
</dbReference>
<dbReference type="RefSeq" id="WP_169420890.1">
    <property type="nucleotide sequence ID" value="NZ_JABBFX010000002.1"/>
</dbReference>
<reference evidence="1 2" key="1">
    <citation type="submission" date="2020-04" db="EMBL/GenBank/DDBJ databases">
        <title>Ramlibacter sp. G-1-2-2 isolated from soil.</title>
        <authorList>
            <person name="Dahal R.H."/>
        </authorList>
    </citation>
    <scope>NUCLEOTIDE SEQUENCE [LARGE SCALE GENOMIC DNA]</scope>
    <source>
        <strain evidence="1 2">G-1-2-2</strain>
    </source>
</reference>
<sequence length="147" mass="15896">MRNIAKGGAWPLRHAGIRRRRQFVLAIFFGLGVAVLPPRGYAQATDPAEGALSIWKRFLKAASRNDLEGVLACLSPGGRTALASSLRDMSARARLPDLSRDVVDVSAQAISGDTVTVRTVVKVSESQNRLVDAQVVKVRGAWLIESF</sequence>
<dbReference type="InterPro" id="IPR032710">
    <property type="entry name" value="NTF2-like_dom_sf"/>
</dbReference>
<name>A0A848H766_9BURK</name>
<organism evidence="1 2">
    <name type="scientific">Ramlibacter agri</name>
    <dbReference type="NCBI Taxonomy" id="2728837"/>
    <lineage>
        <taxon>Bacteria</taxon>
        <taxon>Pseudomonadati</taxon>
        <taxon>Pseudomonadota</taxon>
        <taxon>Betaproteobacteria</taxon>
        <taxon>Burkholderiales</taxon>
        <taxon>Comamonadaceae</taxon>
        <taxon>Ramlibacter</taxon>
    </lineage>
</organism>
<dbReference type="EMBL" id="JABBFX010000002">
    <property type="protein sequence ID" value="NML46635.1"/>
    <property type="molecule type" value="Genomic_DNA"/>
</dbReference>
<comment type="caution">
    <text evidence="1">The sequence shown here is derived from an EMBL/GenBank/DDBJ whole genome shotgun (WGS) entry which is preliminary data.</text>
</comment>
<evidence type="ECO:0008006" key="3">
    <source>
        <dbReference type="Google" id="ProtNLM"/>
    </source>
</evidence>
<evidence type="ECO:0000313" key="2">
    <source>
        <dbReference type="Proteomes" id="UP000541185"/>
    </source>
</evidence>
<dbReference type="AlphaFoldDB" id="A0A848H766"/>
<accession>A0A848H766</accession>
<protein>
    <recommendedName>
        <fullName evidence="3">DUF4878 domain-containing protein</fullName>
    </recommendedName>
</protein>
<proteinExistence type="predicted"/>
<gene>
    <name evidence="1" type="ORF">HHL11_23015</name>
</gene>
<dbReference type="SUPFAM" id="SSF54427">
    <property type="entry name" value="NTF2-like"/>
    <property type="match status" value="1"/>
</dbReference>
<keyword evidence="2" id="KW-1185">Reference proteome</keyword>
<evidence type="ECO:0000313" key="1">
    <source>
        <dbReference type="EMBL" id="NML46635.1"/>
    </source>
</evidence>